<keyword evidence="4 9" id="KW-0812">Transmembrane</keyword>
<evidence type="ECO:0000256" key="2">
    <source>
        <dbReference type="ARBA" id="ARBA00022475"/>
    </source>
</evidence>
<dbReference type="SUPFAM" id="SSF55874">
    <property type="entry name" value="ATPase domain of HSP90 chaperone/DNA topoisomerase II/histidine kinase"/>
    <property type="match status" value="1"/>
</dbReference>
<dbReference type="Gene3D" id="1.20.5.1930">
    <property type="match status" value="1"/>
</dbReference>
<evidence type="ECO:0000259" key="10">
    <source>
        <dbReference type="PROSITE" id="PS50109"/>
    </source>
</evidence>
<dbReference type="CDD" id="cd16917">
    <property type="entry name" value="HATPase_UhpB-NarQ-NarX-like"/>
    <property type="match status" value="1"/>
</dbReference>
<keyword evidence="7" id="KW-0902">Two-component regulatory system</keyword>
<protein>
    <submittedName>
        <fullName evidence="11">Histidine kinase-, DNA gyrase B-, and HSP90-like ATPase</fullName>
    </submittedName>
</protein>
<evidence type="ECO:0000256" key="6">
    <source>
        <dbReference type="ARBA" id="ARBA00022989"/>
    </source>
</evidence>
<dbReference type="PANTHER" id="PTHR24421:SF37">
    <property type="entry name" value="SENSOR HISTIDINE KINASE NARS"/>
    <property type="match status" value="1"/>
</dbReference>
<evidence type="ECO:0000256" key="5">
    <source>
        <dbReference type="ARBA" id="ARBA00022777"/>
    </source>
</evidence>
<dbReference type="GO" id="GO:0005886">
    <property type="term" value="C:plasma membrane"/>
    <property type="evidence" value="ECO:0007669"/>
    <property type="project" value="UniProtKB-SubCell"/>
</dbReference>
<dbReference type="GO" id="GO:0046983">
    <property type="term" value="F:protein dimerization activity"/>
    <property type="evidence" value="ECO:0007669"/>
    <property type="project" value="InterPro"/>
</dbReference>
<evidence type="ECO:0000256" key="3">
    <source>
        <dbReference type="ARBA" id="ARBA00022679"/>
    </source>
</evidence>
<dbReference type="SMART" id="SM00387">
    <property type="entry name" value="HATPase_c"/>
    <property type="match status" value="1"/>
</dbReference>
<dbReference type="Pfam" id="PF02518">
    <property type="entry name" value="HATPase_c"/>
    <property type="match status" value="1"/>
</dbReference>
<accession>A0A1N5ZWD7</accession>
<dbReference type="InterPro" id="IPR003594">
    <property type="entry name" value="HATPase_dom"/>
</dbReference>
<gene>
    <name evidence="11" type="ORF">SAMN04489832_4558</name>
</gene>
<keyword evidence="6 9" id="KW-1133">Transmembrane helix</keyword>
<dbReference type="PANTHER" id="PTHR24421">
    <property type="entry name" value="NITRATE/NITRITE SENSOR PROTEIN NARX-RELATED"/>
    <property type="match status" value="1"/>
</dbReference>
<evidence type="ECO:0000256" key="7">
    <source>
        <dbReference type="ARBA" id="ARBA00023012"/>
    </source>
</evidence>
<dbReference type="STRING" id="709881.SAMN04489832_4558"/>
<evidence type="ECO:0000256" key="4">
    <source>
        <dbReference type="ARBA" id="ARBA00022692"/>
    </source>
</evidence>
<evidence type="ECO:0000313" key="12">
    <source>
        <dbReference type="Proteomes" id="UP000185124"/>
    </source>
</evidence>
<feature type="domain" description="Histidine kinase" evidence="10">
    <location>
        <begin position="347"/>
        <end position="440"/>
    </location>
</feature>
<dbReference type="Pfam" id="PF07730">
    <property type="entry name" value="HisKA_3"/>
    <property type="match status" value="1"/>
</dbReference>
<dbReference type="InterPro" id="IPR036890">
    <property type="entry name" value="HATPase_C_sf"/>
</dbReference>
<keyword evidence="12" id="KW-1185">Reference proteome</keyword>
<evidence type="ECO:0000313" key="11">
    <source>
        <dbReference type="EMBL" id="SIN26094.1"/>
    </source>
</evidence>
<evidence type="ECO:0000256" key="8">
    <source>
        <dbReference type="ARBA" id="ARBA00023136"/>
    </source>
</evidence>
<keyword evidence="3" id="KW-0808">Transferase</keyword>
<dbReference type="EMBL" id="FSQT01000002">
    <property type="protein sequence ID" value="SIN26094.1"/>
    <property type="molecule type" value="Genomic_DNA"/>
</dbReference>
<proteinExistence type="predicted"/>
<keyword evidence="2" id="KW-1003">Cell membrane</keyword>
<organism evidence="11 12">
    <name type="scientific">Micromonospora cremea</name>
    <dbReference type="NCBI Taxonomy" id="709881"/>
    <lineage>
        <taxon>Bacteria</taxon>
        <taxon>Bacillati</taxon>
        <taxon>Actinomycetota</taxon>
        <taxon>Actinomycetes</taxon>
        <taxon>Micromonosporales</taxon>
        <taxon>Micromonosporaceae</taxon>
        <taxon>Micromonospora</taxon>
    </lineage>
</organism>
<reference evidence="12" key="1">
    <citation type="submission" date="2016-12" db="EMBL/GenBank/DDBJ databases">
        <authorList>
            <person name="Varghese N."/>
            <person name="Submissions S."/>
        </authorList>
    </citation>
    <scope>NUCLEOTIDE SEQUENCE [LARGE SCALE GENOMIC DNA]</scope>
    <source>
        <strain evidence="12">DSM 45599</strain>
    </source>
</reference>
<dbReference type="InterPro" id="IPR050482">
    <property type="entry name" value="Sensor_HK_TwoCompSys"/>
</dbReference>
<keyword evidence="5 11" id="KW-0418">Kinase</keyword>
<dbReference type="PROSITE" id="PS50109">
    <property type="entry name" value="HIS_KIN"/>
    <property type="match status" value="1"/>
</dbReference>
<keyword evidence="8 9" id="KW-0472">Membrane</keyword>
<dbReference type="InterPro" id="IPR005467">
    <property type="entry name" value="His_kinase_dom"/>
</dbReference>
<dbReference type="Proteomes" id="UP000185124">
    <property type="component" value="Unassembled WGS sequence"/>
</dbReference>
<sequence>MIVRRAVRRSTPRPELRRAVRYFLCLNALAIIGVAVAVSLASVHLAREQAVHFAEHSARGMAEWLISPHCTPRLRAGDPAALRALDEAVRARMRDGSVVRVKVWSVDGRVLYSDQAELIGRRYELAAEDRALAGTNRVTAAISELDRAEHEYEQQVERLVEVYLSLSGTDGEPVLFEAYFPADRLEDDARYIGWRLAPLALLAIVVLQLFQLPLALALARRLDHAHRERGRLLEHAIAASELERRRIARDLHDEVIQDLAGVGYSLGAVELHLSGGGERLRETVRRLSATVQRDVRALRRAMVDIHPPDLSVTRLPTALNELAEPMRATGKVCHVQVVETSELPVNVRQLLYRSAREALRNIDKHAHADRIDLTVETFGDQVRLTVDDNGVGFDAADPPQPDHLGMRLLGEAVREVRGTLSVTSAPGVGTVVTVVLPLDDSGQQRRWVPWRR</sequence>
<dbReference type="Gene3D" id="3.30.565.10">
    <property type="entry name" value="Histidine kinase-like ATPase, C-terminal domain"/>
    <property type="match status" value="1"/>
</dbReference>
<feature type="transmembrane region" description="Helical" evidence="9">
    <location>
        <begin position="20"/>
        <end position="43"/>
    </location>
</feature>
<comment type="subcellular location">
    <subcellularLocation>
        <location evidence="1">Cell membrane</location>
        <topology evidence="1">Multi-pass membrane protein</topology>
    </subcellularLocation>
</comment>
<dbReference type="GO" id="GO:0000155">
    <property type="term" value="F:phosphorelay sensor kinase activity"/>
    <property type="evidence" value="ECO:0007669"/>
    <property type="project" value="InterPro"/>
</dbReference>
<name>A0A1N5ZWD7_9ACTN</name>
<evidence type="ECO:0000256" key="9">
    <source>
        <dbReference type="SAM" id="Phobius"/>
    </source>
</evidence>
<evidence type="ECO:0000256" key="1">
    <source>
        <dbReference type="ARBA" id="ARBA00004651"/>
    </source>
</evidence>
<dbReference type="InterPro" id="IPR011712">
    <property type="entry name" value="Sig_transdc_His_kin_sub3_dim/P"/>
</dbReference>
<dbReference type="AlphaFoldDB" id="A0A1N5ZWD7"/>